<reference evidence="2 3" key="1">
    <citation type="submission" date="2018-07" db="EMBL/GenBank/DDBJ databases">
        <title>Brachybacteriurn paraconglorneratum KCTC 9916.</title>
        <authorList>
            <person name="Li Y."/>
        </authorList>
    </citation>
    <scope>NUCLEOTIDE SEQUENCE [LARGE SCALE GENOMIC DNA]</scope>
    <source>
        <strain evidence="2 3">KCTC 9916</strain>
    </source>
</reference>
<evidence type="ECO:0000256" key="1">
    <source>
        <dbReference type="SAM" id="MobiDB-lite"/>
    </source>
</evidence>
<name>A0A3R8X700_9MICO</name>
<gene>
    <name evidence="2" type="ORF">DS079_06280</name>
</gene>
<feature type="region of interest" description="Disordered" evidence="1">
    <location>
        <begin position="1"/>
        <end position="22"/>
    </location>
</feature>
<proteinExistence type="predicted"/>
<comment type="caution">
    <text evidence="2">The sequence shown here is derived from an EMBL/GenBank/DDBJ whole genome shotgun (WGS) entry which is preliminary data.</text>
</comment>
<protein>
    <submittedName>
        <fullName evidence="2">Uncharacterized protein</fullName>
    </submittedName>
</protein>
<dbReference type="EMBL" id="QOCI01000003">
    <property type="protein sequence ID" value="RRR19242.1"/>
    <property type="molecule type" value="Genomic_DNA"/>
</dbReference>
<keyword evidence="3" id="KW-1185">Reference proteome</keyword>
<evidence type="ECO:0000313" key="2">
    <source>
        <dbReference type="EMBL" id="RRR19242.1"/>
    </source>
</evidence>
<dbReference type="SUPFAM" id="SSF52266">
    <property type="entry name" value="SGNH hydrolase"/>
    <property type="match status" value="1"/>
</dbReference>
<sequence>MPQHAAAPAAPAAPLSPSSALTGTEASRRLLHPESEAPALTLWGSSSMSSEGGDEATAVPVRIHEHLALAAAPAPVHPFGVGASWSRHTLLQRGLDTPTLIGRGDPEPGTSRLEVTLDSDLAPSGPIRVPGRVDDVDGILDGSSGTWYFTPSDPADAVTGGVFVSSLAEIAEGSRQVLWMGKNNIRDVEGVLEHTARMADAAAPGDTLVLGHWCTEADEAGSATGEAVAEVNAGLAEAHGDHFLDVQHLLTGEEGLASSPLAPLQLLEQGTTHDALARAVVPPLLIASDGIHLNGWGNLVLSWAIVRRMQELRWL</sequence>
<dbReference type="RefSeq" id="WP_126985832.1">
    <property type="nucleotide sequence ID" value="NZ_ML133853.1"/>
</dbReference>
<dbReference type="Proteomes" id="UP000274327">
    <property type="component" value="Unassembled WGS sequence"/>
</dbReference>
<dbReference type="AlphaFoldDB" id="A0A3R8X700"/>
<dbReference type="GeneID" id="78120632"/>
<organism evidence="2 3">
    <name type="scientific">Brachybacterium paraconglomeratum</name>
    <dbReference type="NCBI Taxonomy" id="173362"/>
    <lineage>
        <taxon>Bacteria</taxon>
        <taxon>Bacillati</taxon>
        <taxon>Actinomycetota</taxon>
        <taxon>Actinomycetes</taxon>
        <taxon>Micrococcales</taxon>
        <taxon>Dermabacteraceae</taxon>
        <taxon>Brachybacterium</taxon>
    </lineage>
</organism>
<feature type="compositionally biased region" description="Low complexity" evidence="1">
    <location>
        <begin position="1"/>
        <end position="21"/>
    </location>
</feature>
<evidence type="ECO:0000313" key="3">
    <source>
        <dbReference type="Proteomes" id="UP000274327"/>
    </source>
</evidence>
<accession>A0A3R8X700</accession>